<evidence type="ECO:0000256" key="8">
    <source>
        <dbReference type="SAM" id="Phobius"/>
    </source>
</evidence>
<evidence type="ECO:0000256" key="5">
    <source>
        <dbReference type="ARBA" id="ARBA00022801"/>
    </source>
</evidence>
<evidence type="ECO:0000256" key="4">
    <source>
        <dbReference type="ARBA" id="ARBA00022723"/>
    </source>
</evidence>
<comment type="cofactor">
    <cofactor evidence="1">
        <name>Mg(2+)</name>
        <dbReference type="ChEBI" id="CHEBI:18420"/>
    </cofactor>
</comment>
<gene>
    <name evidence="10" type="ORF">GGD55_000996</name>
</gene>
<dbReference type="SUPFAM" id="SSF88723">
    <property type="entry name" value="PIN domain-like"/>
    <property type="match status" value="1"/>
</dbReference>
<dbReference type="InterPro" id="IPR050556">
    <property type="entry name" value="Type_II_TA_system_RNase"/>
</dbReference>
<keyword evidence="11" id="KW-1185">Reference proteome</keyword>
<keyword evidence="3" id="KW-0540">Nuclease</keyword>
<proteinExistence type="inferred from homology"/>
<dbReference type="AlphaFoldDB" id="A0A7W8U7M1"/>
<sequence length="139" mass="15698">MYLLDTNVLSELRKVKKGMCDPAVFAWSKTVSPSALFVSVVTLFELEIGILLLERRDRLQAAKMRRWLDDQIIPAFAGRILNIDLPIALTCATLHVPDERAERDAFIAATALQTDFTVVTRNIRDFQGTGVQILNPWQI</sequence>
<dbReference type="GO" id="GO:0004518">
    <property type="term" value="F:nuclease activity"/>
    <property type="evidence" value="ECO:0007669"/>
    <property type="project" value="UniProtKB-KW"/>
</dbReference>
<feature type="transmembrane region" description="Helical" evidence="8">
    <location>
        <begin position="34"/>
        <end position="53"/>
    </location>
</feature>
<organism evidence="10 11">
    <name type="scientific">Rhizobium giardinii</name>
    <dbReference type="NCBI Taxonomy" id="56731"/>
    <lineage>
        <taxon>Bacteria</taxon>
        <taxon>Pseudomonadati</taxon>
        <taxon>Pseudomonadota</taxon>
        <taxon>Alphaproteobacteria</taxon>
        <taxon>Hyphomicrobiales</taxon>
        <taxon>Rhizobiaceae</taxon>
        <taxon>Rhizobium/Agrobacterium group</taxon>
        <taxon>Rhizobium</taxon>
    </lineage>
</organism>
<keyword evidence="5" id="KW-0378">Hydrolase</keyword>
<comment type="caution">
    <text evidence="10">The sequence shown here is derived from an EMBL/GenBank/DDBJ whole genome shotgun (WGS) entry which is preliminary data.</text>
</comment>
<evidence type="ECO:0000256" key="6">
    <source>
        <dbReference type="ARBA" id="ARBA00022842"/>
    </source>
</evidence>
<name>A0A7W8U7M1_9HYPH</name>
<dbReference type="PANTHER" id="PTHR33653">
    <property type="entry name" value="RIBONUCLEASE VAPC2"/>
    <property type="match status" value="1"/>
</dbReference>
<accession>A0A7W8U7M1</accession>
<dbReference type="InterPro" id="IPR002716">
    <property type="entry name" value="PIN_dom"/>
</dbReference>
<keyword evidence="8" id="KW-0812">Transmembrane</keyword>
<protein>
    <recommendedName>
        <fullName evidence="9">PIN domain-containing protein</fullName>
    </recommendedName>
</protein>
<dbReference type="EMBL" id="JACHBK010000002">
    <property type="protein sequence ID" value="MBB5534325.1"/>
    <property type="molecule type" value="Genomic_DNA"/>
</dbReference>
<dbReference type="GO" id="GO:0016787">
    <property type="term" value="F:hydrolase activity"/>
    <property type="evidence" value="ECO:0007669"/>
    <property type="project" value="UniProtKB-KW"/>
</dbReference>
<evidence type="ECO:0000256" key="3">
    <source>
        <dbReference type="ARBA" id="ARBA00022722"/>
    </source>
</evidence>
<reference evidence="10 11" key="1">
    <citation type="submission" date="2020-08" db="EMBL/GenBank/DDBJ databases">
        <title>Genomic Encyclopedia of Type Strains, Phase IV (KMG-V): Genome sequencing to study the core and pangenomes of soil and plant-associated prokaryotes.</title>
        <authorList>
            <person name="Whitman W."/>
        </authorList>
    </citation>
    <scope>NUCLEOTIDE SEQUENCE [LARGE SCALE GENOMIC DNA]</scope>
    <source>
        <strain evidence="10 11">SEMIA 4084</strain>
    </source>
</reference>
<evidence type="ECO:0000313" key="11">
    <source>
        <dbReference type="Proteomes" id="UP000585507"/>
    </source>
</evidence>
<keyword evidence="4" id="KW-0479">Metal-binding</keyword>
<dbReference type="InterPro" id="IPR029060">
    <property type="entry name" value="PIN-like_dom_sf"/>
</dbReference>
<keyword evidence="6" id="KW-0460">Magnesium</keyword>
<dbReference type="Gene3D" id="3.40.50.1010">
    <property type="entry name" value="5'-nuclease"/>
    <property type="match status" value="1"/>
</dbReference>
<dbReference type="PANTHER" id="PTHR33653:SF1">
    <property type="entry name" value="RIBONUCLEASE VAPC2"/>
    <property type="match status" value="1"/>
</dbReference>
<dbReference type="Pfam" id="PF01850">
    <property type="entry name" value="PIN"/>
    <property type="match status" value="1"/>
</dbReference>
<evidence type="ECO:0000259" key="9">
    <source>
        <dbReference type="Pfam" id="PF01850"/>
    </source>
</evidence>
<dbReference type="Proteomes" id="UP000585507">
    <property type="component" value="Unassembled WGS sequence"/>
</dbReference>
<evidence type="ECO:0000256" key="2">
    <source>
        <dbReference type="ARBA" id="ARBA00022649"/>
    </source>
</evidence>
<comment type="similarity">
    <text evidence="7">Belongs to the PINc/VapC protein family.</text>
</comment>
<keyword evidence="2" id="KW-1277">Toxin-antitoxin system</keyword>
<evidence type="ECO:0000256" key="1">
    <source>
        <dbReference type="ARBA" id="ARBA00001946"/>
    </source>
</evidence>
<dbReference type="CDD" id="cd18746">
    <property type="entry name" value="PIN_VapC4-5_FitB-like"/>
    <property type="match status" value="1"/>
</dbReference>
<feature type="domain" description="PIN" evidence="9">
    <location>
        <begin position="2"/>
        <end position="124"/>
    </location>
</feature>
<dbReference type="GO" id="GO:0046872">
    <property type="term" value="F:metal ion binding"/>
    <property type="evidence" value="ECO:0007669"/>
    <property type="project" value="UniProtKB-KW"/>
</dbReference>
<evidence type="ECO:0000256" key="7">
    <source>
        <dbReference type="ARBA" id="ARBA00038093"/>
    </source>
</evidence>
<evidence type="ECO:0000313" key="10">
    <source>
        <dbReference type="EMBL" id="MBB5534325.1"/>
    </source>
</evidence>
<keyword evidence="8" id="KW-0472">Membrane</keyword>
<keyword evidence="8" id="KW-1133">Transmembrane helix</keyword>